<dbReference type="EMBL" id="ML738684">
    <property type="protein sequence ID" value="KAE8158945.1"/>
    <property type="molecule type" value="Genomic_DNA"/>
</dbReference>
<accession>A0A5N6UJW2</accession>
<organism evidence="1 2">
    <name type="scientific">Aspergillus tamarii</name>
    <dbReference type="NCBI Taxonomy" id="41984"/>
    <lineage>
        <taxon>Eukaryota</taxon>
        <taxon>Fungi</taxon>
        <taxon>Dikarya</taxon>
        <taxon>Ascomycota</taxon>
        <taxon>Pezizomycotina</taxon>
        <taxon>Eurotiomycetes</taxon>
        <taxon>Eurotiomycetidae</taxon>
        <taxon>Eurotiales</taxon>
        <taxon>Aspergillaceae</taxon>
        <taxon>Aspergillus</taxon>
        <taxon>Aspergillus subgen. Circumdati</taxon>
    </lineage>
</organism>
<dbReference type="Proteomes" id="UP000326950">
    <property type="component" value="Unassembled WGS sequence"/>
</dbReference>
<keyword evidence="2" id="KW-1185">Reference proteome</keyword>
<name>A0A5N6UJW2_ASPTM</name>
<protein>
    <submittedName>
        <fullName evidence="1">Uncharacterized protein</fullName>
    </submittedName>
</protein>
<dbReference type="AlphaFoldDB" id="A0A5N6UJW2"/>
<gene>
    <name evidence="1" type="ORF">BDV40DRAFT_6827</name>
</gene>
<reference evidence="1 2" key="1">
    <citation type="submission" date="2019-04" db="EMBL/GenBank/DDBJ databases">
        <title>Friends and foes A comparative genomics study of 23 Aspergillus species from section Flavi.</title>
        <authorList>
            <consortium name="DOE Joint Genome Institute"/>
            <person name="Kjaerbolling I."/>
            <person name="Vesth T."/>
            <person name="Frisvad J.C."/>
            <person name="Nybo J.L."/>
            <person name="Theobald S."/>
            <person name="Kildgaard S."/>
            <person name="Isbrandt T."/>
            <person name="Kuo A."/>
            <person name="Sato A."/>
            <person name="Lyhne E.K."/>
            <person name="Kogle M.E."/>
            <person name="Wiebenga A."/>
            <person name="Kun R.S."/>
            <person name="Lubbers R.J."/>
            <person name="Makela M.R."/>
            <person name="Barry K."/>
            <person name="Chovatia M."/>
            <person name="Clum A."/>
            <person name="Daum C."/>
            <person name="Haridas S."/>
            <person name="He G."/>
            <person name="LaButti K."/>
            <person name="Lipzen A."/>
            <person name="Mondo S."/>
            <person name="Riley R."/>
            <person name="Salamov A."/>
            <person name="Simmons B.A."/>
            <person name="Magnuson J.K."/>
            <person name="Henrissat B."/>
            <person name="Mortensen U.H."/>
            <person name="Larsen T.O."/>
            <person name="Devries R.P."/>
            <person name="Grigoriev I.V."/>
            <person name="Machida M."/>
            <person name="Baker S.E."/>
            <person name="Andersen M.R."/>
        </authorList>
    </citation>
    <scope>NUCLEOTIDE SEQUENCE [LARGE SCALE GENOMIC DNA]</scope>
    <source>
        <strain evidence="1 2">CBS 117626</strain>
    </source>
</reference>
<sequence length="137" mass="14357">MLVHGPHANYPEAKGTVWKVSRDDGAGECLETAYHVPILCPGYEAAPRSVLGRPVDLNGSGGAVAGLAVCQELGVLPSSRQSFPWPLAGLPTCSPIPPPIVDFTTVQCLTLLALESPDRTTMCAYRGGKDGGSIPMR</sequence>
<evidence type="ECO:0000313" key="1">
    <source>
        <dbReference type="EMBL" id="KAE8158945.1"/>
    </source>
</evidence>
<proteinExistence type="predicted"/>
<evidence type="ECO:0000313" key="2">
    <source>
        <dbReference type="Proteomes" id="UP000326950"/>
    </source>
</evidence>